<keyword evidence="2" id="KW-1185">Reference proteome</keyword>
<name>G4NWT5_BACS4</name>
<evidence type="ECO:0000313" key="2">
    <source>
        <dbReference type="Proteomes" id="UP000002651"/>
    </source>
</evidence>
<dbReference type="HOGENOM" id="CLU_3212623_0_0_9"/>
<dbReference type="EMBL" id="CP002905">
    <property type="protein sequence ID" value="AEP86480.1"/>
    <property type="molecule type" value="Genomic_DNA"/>
</dbReference>
<evidence type="ECO:0000313" key="1">
    <source>
        <dbReference type="EMBL" id="AEP86480.1"/>
    </source>
</evidence>
<dbReference type="KEGG" id="bst:GYO_1841"/>
<gene>
    <name evidence="1" type="ordered locus">GYO_1841</name>
</gene>
<organism evidence="1 2">
    <name type="scientific">Bacillus spizizenii (strain DSM 15029 / JCM 12233 / NBRC 101239 / NRRL B-23049 / TU-B-10)</name>
    <name type="common">Bacillus subtilis subsp. spizizenii</name>
    <dbReference type="NCBI Taxonomy" id="1052585"/>
    <lineage>
        <taxon>Bacteria</taxon>
        <taxon>Bacillati</taxon>
        <taxon>Bacillota</taxon>
        <taxon>Bacilli</taxon>
        <taxon>Bacillales</taxon>
        <taxon>Bacillaceae</taxon>
        <taxon>Bacillus</taxon>
    </lineage>
</organism>
<dbReference type="STRING" id="1052585.GYO_1841"/>
<dbReference type="Proteomes" id="UP000002651">
    <property type="component" value="Chromosome"/>
</dbReference>
<protein>
    <submittedName>
        <fullName evidence="1">Uncharacterized protein</fullName>
    </submittedName>
</protein>
<dbReference type="AlphaFoldDB" id="G4NWT5"/>
<reference evidence="1 2" key="1">
    <citation type="journal article" date="2012" name="J. Bacteriol.">
        <title>Whole-genome sequences of Bacillus subtilis and close relatives.</title>
        <authorList>
            <person name="Earl A.M."/>
            <person name="Eppinger M."/>
            <person name="Fricke W.F."/>
            <person name="Rosovitz M.J."/>
            <person name="Rasko D.A."/>
            <person name="Daugherty S."/>
            <person name="Losick R."/>
            <person name="Kolter R."/>
            <person name="Ravel J."/>
        </authorList>
    </citation>
    <scope>NUCLEOTIDE SEQUENCE [LARGE SCALE GENOMIC DNA]</scope>
    <source>
        <strain evidence="2">DSM 15029 / JCM 12233 / NBRC 101239 / NRRL B-23049 / TU-B-10</strain>
    </source>
</reference>
<sequence length="44" mass="4770">MLFSFSDNMAAEEADSHSFSKALSRVYGAKLKIHSGTNIGEHNA</sequence>
<accession>G4NWT5</accession>
<proteinExistence type="predicted"/>